<dbReference type="Gene3D" id="3.10.20.370">
    <property type="match status" value="1"/>
</dbReference>
<dbReference type="GO" id="GO:0003964">
    <property type="term" value="F:RNA-directed DNA polymerase activity"/>
    <property type="evidence" value="ECO:0007669"/>
    <property type="project" value="UniProtKB-KW"/>
</dbReference>
<dbReference type="PROSITE" id="PS50878">
    <property type="entry name" value="RT_POL"/>
    <property type="match status" value="1"/>
</dbReference>
<dbReference type="EC" id="2.7.7.49" evidence="1"/>
<dbReference type="Proteomes" id="UP001219518">
    <property type="component" value="Unassembled WGS sequence"/>
</dbReference>
<feature type="region of interest" description="Disordered" evidence="8">
    <location>
        <begin position="225"/>
        <end position="259"/>
    </location>
</feature>
<evidence type="ECO:0000313" key="12">
    <source>
        <dbReference type="Proteomes" id="UP001219518"/>
    </source>
</evidence>
<keyword evidence="12" id="KW-1185">Reference proteome</keyword>
<dbReference type="GO" id="GO:0016787">
    <property type="term" value="F:hydrolase activity"/>
    <property type="evidence" value="ECO:0007669"/>
    <property type="project" value="UniProtKB-KW"/>
</dbReference>
<dbReference type="Gene3D" id="2.40.70.10">
    <property type="entry name" value="Acid Proteases"/>
    <property type="match status" value="1"/>
</dbReference>
<keyword evidence="6" id="KW-0378">Hydrolase</keyword>
<feature type="region of interest" description="Disordered" evidence="8">
    <location>
        <begin position="1497"/>
        <end position="1571"/>
    </location>
</feature>
<evidence type="ECO:0000256" key="1">
    <source>
        <dbReference type="ARBA" id="ARBA00012493"/>
    </source>
</evidence>
<dbReference type="InterPro" id="IPR038765">
    <property type="entry name" value="Papain-like_cys_pep_sf"/>
</dbReference>
<dbReference type="InterPro" id="IPR037238">
    <property type="entry name" value="YbiA-like_sf"/>
</dbReference>
<protein>
    <recommendedName>
        <fullName evidence="1">RNA-directed DNA polymerase</fullName>
        <ecNumber evidence="1">2.7.7.49</ecNumber>
    </recommendedName>
</protein>
<dbReference type="SUPFAM" id="SSF54001">
    <property type="entry name" value="Cysteine proteinases"/>
    <property type="match status" value="1"/>
</dbReference>
<dbReference type="PANTHER" id="PTHR37984">
    <property type="entry name" value="PROTEIN CBG26694"/>
    <property type="match status" value="1"/>
</dbReference>
<name>A0AAE1GX33_9NEOP</name>
<proteinExistence type="predicted"/>
<dbReference type="CDD" id="cd15457">
    <property type="entry name" value="NADAR"/>
    <property type="match status" value="2"/>
</dbReference>
<dbReference type="InterPro" id="IPR000477">
    <property type="entry name" value="RT_dom"/>
</dbReference>
<dbReference type="InterPro" id="IPR041373">
    <property type="entry name" value="RT_RNaseH"/>
</dbReference>
<feature type="region of interest" description="Disordered" evidence="8">
    <location>
        <begin position="294"/>
        <end position="366"/>
    </location>
</feature>
<feature type="domain" description="Reverse transcriptase" evidence="10">
    <location>
        <begin position="880"/>
        <end position="1061"/>
    </location>
</feature>
<keyword evidence="4" id="KW-0540">Nuclease</keyword>
<keyword evidence="3" id="KW-0548">Nucleotidyltransferase</keyword>
<dbReference type="Gene3D" id="3.90.70.80">
    <property type="match status" value="1"/>
</dbReference>
<dbReference type="InterPro" id="IPR050951">
    <property type="entry name" value="Retrovirus_Pol_polyprotein"/>
</dbReference>
<evidence type="ECO:0000256" key="8">
    <source>
        <dbReference type="SAM" id="MobiDB-lite"/>
    </source>
</evidence>
<evidence type="ECO:0000256" key="4">
    <source>
        <dbReference type="ARBA" id="ARBA00022722"/>
    </source>
</evidence>
<feature type="region of interest" description="Disordered" evidence="8">
    <location>
        <begin position="1"/>
        <end position="23"/>
    </location>
</feature>
<organism evidence="11 12">
    <name type="scientific">Frankliniella fusca</name>
    <dbReference type="NCBI Taxonomy" id="407009"/>
    <lineage>
        <taxon>Eukaryota</taxon>
        <taxon>Metazoa</taxon>
        <taxon>Ecdysozoa</taxon>
        <taxon>Arthropoda</taxon>
        <taxon>Hexapoda</taxon>
        <taxon>Insecta</taxon>
        <taxon>Pterygota</taxon>
        <taxon>Neoptera</taxon>
        <taxon>Paraneoptera</taxon>
        <taxon>Thysanoptera</taxon>
        <taxon>Terebrantia</taxon>
        <taxon>Thripoidea</taxon>
        <taxon>Thripidae</taxon>
        <taxon>Frankliniella</taxon>
    </lineage>
</organism>
<evidence type="ECO:0000256" key="2">
    <source>
        <dbReference type="ARBA" id="ARBA00022679"/>
    </source>
</evidence>
<feature type="non-terminal residue" evidence="11">
    <location>
        <position position="1"/>
    </location>
</feature>
<sequence>MERVLRNQKAVESHKTDERSQDNVSKVMAAISDSENSFEMSELRKELDEVRQHAKFLTMMVTQRGSGYRGNFNGQRRGRGNWRGRRGNSYGDGNCFYHSLGEILYGTLRNSMSLRGMVASYIRNNWDKYKMYLPNISKDDYHKLHSQTREMATELQIRAAAELLKIGIRLQVGNDEKLYTCQSRPFLYVVIRHTGPFECGHFDPLVPSKIFHLCYDEKFKGLNNDKKNNQSDGFNATRSHGTPAALESTSSSRVGCTDIHGERPDMVALQQEKKARFHDDVMVRIYQKKGGWIGSEIGKLKPPESPTGNSETGKDGLFTSVDARRKESRSSTPAATEKTESISLPTASPRSSSTGGATDGNSTGDHTSVCESTFPCSCCYETDDLAEIMEINWEHTIQISDPAMYFPIKVKVNGKKMIGFIDNNANCSVISPKPWLKSERVQSIKGHLESNNEIVQLEGIFNPDFQVSERIKIKLPTVIAKLPEGVDLILGKNFINKLKGFKLENPEAYSFYYNHECVEKYKVKIPVDEQWETLTVSDEKFNKLFKIELKVDGLKLPAILDLGAVRSIINSKYCTNKAGLKPVKIKLRTANDTYIKVDGIYKAAITIEGCTVHHYVVSAELPGDVPMLLGNDFLAKYRSDTSWNTETLTLRMGVSTVVTNRLKEENDSENKKEMNRINKVDEIKPNCENTTVFLYSTTDVEINAAVLSPCAVMGNLDVSTVECFLLDETVVPIFNCSENSIFIPKGTKIACVTPENKNIEESRLSSVTPGELAFAMQNNLIRIEGNGNLPSEECFTVESDGEEAIPSLDGADISESEKEEVREMCRKYSDVFGPGMKPHAPVPNFIGHLERTNEGSIFRRQWPLSAKQKAIARKEINKFLDWGVVEEGESIVHMPFFVIEKRGSTIENPMGRCLYDCRYLNKVLVKPQFKSYRVNDILTYCSDKSLLCTLDINHYFFNIAVTEESKLLLGFTFEGRSLRWTRLPQGLALSPQISIAALGIIFKNLPIRYYVDDIIVGGNDFQSLLSLLEQVLQRLRASNLTVHPKKANLFKKELSIIGLTVKAGEYVKPNPSRFKPLLALKDPKNAKELRSVLMFFSYYRRWIKSFAIKTQKETVEDMYQYLLSTATLALFHEERPTKLHCDASNHSIGSFLAQKSGNNYKPVAYFSAPIKGTKLAWSAFHKECLALYESVKYFEDELRLVNSFTVVTDCSSLKYLLSMEAPKSPFDKFISFLCNFNFDFELVRSEQNKIPDSLSRLTPPADSKEIIQIPEKLVIPLTPAKILTEKQTEEKLNRNQVKVSTRKVPVFYLPDGSEEFDFDYVDTSSEPIVSFTGNFEFLSNFYPVQLEFEKKIWPSVEHAFQGAKTDNENDKERIRNAATPAMAKRMGRFVDLKENWESLRNEVMLELLWEKFKHNTDLALKLLSTGEREIIECNTWCDMYWGQCTCPKHRYKIGLNMLGKMLTQIRDLKRDCPNLTLTDDDRKNLLIAVVTRSRAKQSVQNGNQQINDEIIDQPTGKQGGHDSGREQPVAETVRTPAIGTHPIATPPIGTPVVDKPAEPEAADDTSWRQDDILNSPNTIKHFSDEFYCLSNHAPSTFTVDGEKYLSVEDALDTKGFRFNDPKYLSTETVTGALEKIRANLREAIKKSATEFLIKCLTAKFTQNPELKKNLLKTEGKLLLYCNKICDNYLGLCQCSVCKANVSLKPFNVLGVELMKLRTRFIRENELDREATRFENTPPIEKFKLYQRNDSALKKIIETFDSNGMPTDKTERHNGVPKNLDEKISEFVNSCTKCQEFKPSKERYGLLRHNFSNLTYLYPCVKADQKALQEGLNDFFSRFGRARYLSIDAGPQSKSAEFLNYAKRNGFK</sequence>
<dbReference type="Gene3D" id="1.10.357.40">
    <property type="entry name" value="YbiA-like"/>
    <property type="match status" value="2"/>
</dbReference>
<dbReference type="EMBL" id="JAHWGI010000161">
    <property type="protein sequence ID" value="KAK3910408.1"/>
    <property type="molecule type" value="Genomic_DNA"/>
</dbReference>
<dbReference type="InterPro" id="IPR043502">
    <property type="entry name" value="DNA/RNA_pol_sf"/>
</dbReference>
<evidence type="ECO:0000256" key="5">
    <source>
        <dbReference type="ARBA" id="ARBA00022759"/>
    </source>
</evidence>
<feature type="compositionally biased region" description="Polar residues" evidence="8">
    <location>
        <begin position="1497"/>
        <end position="1507"/>
    </location>
</feature>
<dbReference type="CDD" id="cd09274">
    <property type="entry name" value="RNase_HI_RT_Ty3"/>
    <property type="match status" value="1"/>
</dbReference>
<feature type="compositionally biased region" description="Polar residues" evidence="8">
    <location>
        <begin position="341"/>
        <end position="366"/>
    </location>
</feature>
<evidence type="ECO:0000313" key="11">
    <source>
        <dbReference type="EMBL" id="KAK3910408.1"/>
    </source>
</evidence>
<dbReference type="CDD" id="cd01647">
    <property type="entry name" value="RT_LTR"/>
    <property type="match status" value="1"/>
</dbReference>
<dbReference type="SUPFAM" id="SSF143990">
    <property type="entry name" value="YbiA-like"/>
    <property type="match status" value="2"/>
</dbReference>
<dbReference type="Pfam" id="PF02338">
    <property type="entry name" value="OTU"/>
    <property type="match status" value="1"/>
</dbReference>
<dbReference type="CDD" id="cd00303">
    <property type="entry name" value="retropepsin_like"/>
    <property type="match status" value="1"/>
</dbReference>
<keyword evidence="2" id="KW-0808">Transferase</keyword>
<keyword evidence="7" id="KW-0695">RNA-directed DNA polymerase</keyword>
<dbReference type="InterPro" id="IPR043128">
    <property type="entry name" value="Rev_trsase/Diguanyl_cyclase"/>
</dbReference>
<evidence type="ECO:0000256" key="7">
    <source>
        <dbReference type="ARBA" id="ARBA00022918"/>
    </source>
</evidence>
<evidence type="ECO:0000259" key="10">
    <source>
        <dbReference type="PROSITE" id="PS50878"/>
    </source>
</evidence>
<dbReference type="SUPFAM" id="SSF50630">
    <property type="entry name" value="Acid proteases"/>
    <property type="match status" value="1"/>
</dbReference>
<gene>
    <name evidence="11" type="ORF">KUF71_020177</name>
</gene>
<feature type="compositionally biased region" description="Basic and acidic residues" evidence="8">
    <location>
        <begin position="1"/>
        <end position="21"/>
    </location>
</feature>
<evidence type="ECO:0000256" key="3">
    <source>
        <dbReference type="ARBA" id="ARBA00022695"/>
    </source>
</evidence>
<feature type="domain" description="OTU" evidence="9">
    <location>
        <begin position="84"/>
        <end position="208"/>
    </location>
</feature>
<dbReference type="GO" id="GO:0004519">
    <property type="term" value="F:endonuclease activity"/>
    <property type="evidence" value="ECO:0007669"/>
    <property type="project" value="UniProtKB-KW"/>
</dbReference>
<dbReference type="Gene3D" id="3.30.70.270">
    <property type="match status" value="2"/>
</dbReference>
<dbReference type="Gene3D" id="3.10.10.10">
    <property type="entry name" value="HIV Type 1 Reverse Transcriptase, subunit A, domain 1"/>
    <property type="match status" value="1"/>
</dbReference>
<dbReference type="PROSITE" id="PS50802">
    <property type="entry name" value="OTU"/>
    <property type="match status" value="1"/>
</dbReference>
<accession>A0AAE1GX33</accession>
<dbReference type="InterPro" id="IPR003323">
    <property type="entry name" value="OTU_dom"/>
</dbReference>
<reference evidence="11" key="2">
    <citation type="journal article" date="2023" name="BMC Genomics">
        <title>Pest status, molecular evolution, and epigenetic factors derived from the genome assembly of Frankliniella fusca, a thysanopteran phytovirus vector.</title>
        <authorList>
            <person name="Catto M.A."/>
            <person name="Labadie P.E."/>
            <person name="Jacobson A.L."/>
            <person name="Kennedy G.G."/>
            <person name="Srinivasan R."/>
            <person name="Hunt B.G."/>
        </authorList>
    </citation>
    <scope>NUCLEOTIDE SEQUENCE</scope>
    <source>
        <strain evidence="11">PL_HMW_Pooled</strain>
    </source>
</reference>
<dbReference type="SUPFAM" id="SSF56672">
    <property type="entry name" value="DNA/RNA polymerases"/>
    <property type="match status" value="1"/>
</dbReference>
<reference evidence="11" key="1">
    <citation type="submission" date="2021-07" db="EMBL/GenBank/DDBJ databases">
        <authorList>
            <person name="Catto M.A."/>
            <person name="Jacobson A."/>
            <person name="Kennedy G."/>
            <person name="Labadie P."/>
            <person name="Hunt B.G."/>
            <person name="Srinivasan R."/>
        </authorList>
    </citation>
    <scope>NUCLEOTIDE SEQUENCE</scope>
    <source>
        <strain evidence="11">PL_HMW_Pooled</strain>
        <tissue evidence="11">Head</tissue>
    </source>
</reference>
<evidence type="ECO:0000259" key="9">
    <source>
        <dbReference type="PROSITE" id="PS50802"/>
    </source>
</evidence>
<dbReference type="PANTHER" id="PTHR37984:SF5">
    <property type="entry name" value="PROTEIN NYNRIN-LIKE"/>
    <property type="match status" value="1"/>
</dbReference>
<feature type="compositionally biased region" description="Polar residues" evidence="8">
    <location>
        <begin position="230"/>
        <end position="240"/>
    </location>
</feature>
<dbReference type="NCBIfam" id="TIGR02464">
    <property type="entry name" value="ribofla_fusion"/>
    <property type="match status" value="1"/>
</dbReference>
<dbReference type="Pfam" id="PF17917">
    <property type="entry name" value="RT_RNaseH"/>
    <property type="match status" value="1"/>
</dbReference>
<comment type="caution">
    <text evidence="11">The sequence shown here is derived from an EMBL/GenBank/DDBJ whole genome shotgun (WGS) entry which is preliminary data.</text>
</comment>
<dbReference type="InterPro" id="IPR021109">
    <property type="entry name" value="Peptidase_aspartic_dom_sf"/>
</dbReference>
<evidence type="ECO:0000256" key="6">
    <source>
        <dbReference type="ARBA" id="ARBA00022801"/>
    </source>
</evidence>
<dbReference type="InterPro" id="IPR012816">
    <property type="entry name" value="NADAR"/>
</dbReference>
<keyword evidence="5" id="KW-0255">Endonuclease</keyword>
<dbReference type="Pfam" id="PF08719">
    <property type="entry name" value="NADAR"/>
    <property type="match status" value="1"/>
</dbReference>
<dbReference type="Pfam" id="PF00078">
    <property type="entry name" value="RVT_1"/>
    <property type="match status" value="1"/>
</dbReference>